<proteinExistence type="inferred from homology"/>
<comment type="caution">
    <text evidence="20">The sequence shown here is derived from an EMBL/GenBank/DDBJ whole genome shotgun (WGS) entry which is preliminary data.</text>
</comment>
<keyword evidence="5" id="KW-0762">Sugar transport</keyword>
<comment type="similarity">
    <text evidence="2">Belongs to the BexD/CtrA/VexA family.</text>
</comment>
<dbReference type="EMBL" id="QLMD01000017">
    <property type="protein sequence ID" value="RAJ93619.1"/>
    <property type="molecule type" value="Genomic_DNA"/>
</dbReference>
<dbReference type="InterPro" id="IPR019554">
    <property type="entry name" value="Soluble_ligand-bd"/>
</dbReference>
<evidence type="ECO:0000259" key="17">
    <source>
        <dbReference type="Pfam" id="PF02563"/>
    </source>
</evidence>
<evidence type="ECO:0000256" key="6">
    <source>
        <dbReference type="ARBA" id="ARBA00022692"/>
    </source>
</evidence>
<evidence type="ECO:0000256" key="15">
    <source>
        <dbReference type="SAM" id="MobiDB-lite"/>
    </source>
</evidence>
<evidence type="ECO:0000256" key="1">
    <source>
        <dbReference type="ARBA" id="ARBA00004571"/>
    </source>
</evidence>
<keyword evidence="4" id="KW-1134">Transmembrane beta strand</keyword>
<protein>
    <submittedName>
        <fullName evidence="20">Protein involved in polysaccharide export with SLBB domain</fullName>
    </submittedName>
</protein>
<dbReference type="PANTHER" id="PTHR33619:SF3">
    <property type="entry name" value="POLYSACCHARIDE EXPORT PROTEIN GFCE-RELATED"/>
    <property type="match status" value="1"/>
</dbReference>
<keyword evidence="6" id="KW-0812">Transmembrane</keyword>
<dbReference type="GO" id="GO:0015288">
    <property type="term" value="F:porin activity"/>
    <property type="evidence" value="ECO:0007669"/>
    <property type="project" value="UniProtKB-KW"/>
</dbReference>
<evidence type="ECO:0000256" key="14">
    <source>
        <dbReference type="ARBA" id="ARBA00023288"/>
    </source>
</evidence>
<feature type="signal peptide" evidence="16">
    <location>
        <begin position="1"/>
        <end position="22"/>
    </location>
</feature>
<dbReference type="Gene3D" id="3.30.1950.10">
    <property type="entry name" value="wza like domain"/>
    <property type="match status" value="1"/>
</dbReference>
<dbReference type="Pfam" id="PF10531">
    <property type="entry name" value="SLBB"/>
    <property type="match status" value="5"/>
</dbReference>
<evidence type="ECO:0000259" key="18">
    <source>
        <dbReference type="Pfam" id="PF10531"/>
    </source>
</evidence>
<dbReference type="PANTHER" id="PTHR33619">
    <property type="entry name" value="POLYSACCHARIDE EXPORT PROTEIN GFCE-RELATED"/>
    <property type="match status" value="1"/>
</dbReference>
<evidence type="ECO:0000256" key="5">
    <source>
        <dbReference type="ARBA" id="ARBA00022597"/>
    </source>
</evidence>
<evidence type="ECO:0000256" key="11">
    <source>
        <dbReference type="ARBA" id="ARBA00023136"/>
    </source>
</evidence>
<evidence type="ECO:0000256" key="4">
    <source>
        <dbReference type="ARBA" id="ARBA00022452"/>
    </source>
</evidence>
<feature type="domain" description="Soluble ligand binding" evidence="18">
    <location>
        <begin position="814"/>
        <end position="862"/>
    </location>
</feature>
<evidence type="ECO:0000256" key="10">
    <source>
        <dbReference type="ARBA" id="ARBA00023114"/>
    </source>
</evidence>
<dbReference type="Gene3D" id="3.10.560.10">
    <property type="entry name" value="Outer membrane lipoprotein wza domain like"/>
    <property type="match status" value="6"/>
</dbReference>
<feature type="domain" description="Soluble ligand binding" evidence="18">
    <location>
        <begin position="590"/>
        <end position="636"/>
    </location>
</feature>
<keyword evidence="14" id="KW-0449">Lipoprotein</keyword>
<dbReference type="GO" id="GO:0015159">
    <property type="term" value="F:polysaccharide transmembrane transporter activity"/>
    <property type="evidence" value="ECO:0007669"/>
    <property type="project" value="InterPro"/>
</dbReference>
<dbReference type="AlphaFoldDB" id="A0A327WNK9"/>
<accession>A0A327WNK9</accession>
<keyword evidence="13" id="KW-0998">Cell outer membrane</keyword>
<evidence type="ECO:0000256" key="2">
    <source>
        <dbReference type="ARBA" id="ARBA00009450"/>
    </source>
</evidence>
<name>A0A327WNK9_9GAMM</name>
<dbReference type="RefSeq" id="WP_241974146.1">
    <property type="nucleotide sequence ID" value="NZ_PIPK01000017.1"/>
</dbReference>
<keyword evidence="3" id="KW-0813">Transport</keyword>
<evidence type="ECO:0000256" key="8">
    <source>
        <dbReference type="ARBA" id="ARBA00023047"/>
    </source>
</evidence>
<keyword evidence="10" id="KW-0626">Porin</keyword>
<dbReference type="Pfam" id="PF02563">
    <property type="entry name" value="Poly_export"/>
    <property type="match status" value="1"/>
</dbReference>
<dbReference type="InterPro" id="IPR054765">
    <property type="entry name" value="SLBB_dom"/>
</dbReference>
<feature type="region of interest" description="Disordered" evidence="15">
    <location>
        <begin position="73"/>
        <end position="97"/>
    </location>
</feature>
<gene>
    <name evidence="20" type="ORF">B0I24_11725</name>
</gene>
<evidence type="ECO:0000256" key="12">
    <source>
        <dbReference type="ARBA" id="ARBA00023139"/>
    </source>
</evidence>
<comment type="subcellular location">
    <subcellularLocation>
        <location evidence="1">Cell outer membrane</location>
        <topology evidence="1">Multi-pass membrane protein</topology>
    </subcellularLocation>
</comment>
<evidence type="ECO:0000256" key="3">
    <source>
        <dbReference type="ARBA" id="ARBA00022448"/>
    </source>
</evidence>
<feature type="domain" description="Soluble ligand binding" evidence="18">
    <location>
        <begin position="394"/>
        <end position="419"/>
    </location>
</feature>
<feature type="domain" description="Soluble ligand binding" evidence="18">
    <location>
        <begin position="682"/>
        <end position="715"/>
    </location>
</feature>
<organism evidence="20 21">
    <name type="scientific">Aliidiomarina maris</name>
    <dbReference type="NCBI Taxonomy" id="531312"/>
    <lineage>
        <taxon>Bacteria</taxon>
        <taxon>Pseudomonadati</taxon>
        <taxon>Pseudomonadota</taxon>
        <taxon>Gammaproteobacteria</taxon>
        <taxon>Alteromonadales</taxon>
        <taxon>Idiomarinaceae</taxon>
        <taxon>Aliidiomarina</taxon>
    </lineage>
</organism>
<sequence>MSTGFFRNLVVASAMLATTLTATLSYTAANAVYAQNMPSQAQIEQLRSLPRAQQEQLARQFGVDIQMLDQMERRDSTRSPQQQQQEEDVVFPRGTEFDQYGDPIIPTDLERQFRTDADELKAFGYDVFAGQPRTFAPTTHAPVPSNYLVGIGDQITVQLFGQEDRTFQLEVDREGKIHIPRLGEITVAGITYSAMQELIQHRTRERLIGYQASISMGQLRSIQIFIVGEAYQPGAYTVSSLSTLSQALYVAGGVSDIASLRTIRLMRGGEVESEFDVYDLLMRGDSSADRLLRSGDVIFIPPRGDMIAVQGEVNRPALYELKGNETLADAIAFAGGAKPEAYMGAVQVRRVRDGRRVMTTRDLNLSSELNAQVQGGDEITIGKVADSLDDSVLLVGAVTRPGNYQWREGMRINDVIKSARHDLLEQADLSYGLVVREHGPRRQIKVLQFDVALAVEGDEAENLGLQERDQVLVFSRYQTRVEEQQNLSRLTLTQQEREREYRRELLDNYRMAFLEDIVREAELDPQAREREQRLRESQSVPIRELFGNSDPDANNVDEQDLADYSRQRMLEPVMQRLQRQRTQRGQTPFVYVAGEVNHPGIYPLVENATASRLLAAAGGLQESAYLQRAEITRLNVSRDNAETEYLTVNLLDVMLGNDDVELQGRDRLNVLSIPEWQTTYEVTLRGEVRFPGTYAIRRGESLRALIERAGGFTSHAFIEGAVFTREELRRQERQRMNMLAEELQREIAGNAITGTGSTQPYGQMRTLLADLMAVEPVGRLIVDLPRVLDGTSGAGDIELKHGDTLHIPSRMDSVSIIGEVQMAMSYRYDRELSVREYINMSGGTKQKADTRRIYVVRANGSIEPHRQRTGWFSSTGSADVRPGDTIVVPLNTGYTDNLQLWSQITNIIYNSAVALAAINSI</sequence>
<keyword evidence="8" id="KW-0625">Polysaccharide transport</keyword>
<dbReference type="GO" id="GO:0046930">
    <property type="term" value="C:pore complex"/>
    <property type="evidence" value="ECO:0007669"/>
    <property type="project" value="UniProtKB-KW"/>
</dbReference>
<evidence type="ECO:0000256" key="16">
    <source>
        <dbReference type="SAM" id="SignalP"/>
    </source>
</evidence>
<dbReference type="Proteomes" id="UP000249203">
    <property type="component" value="Unassembled WGS sequence"/>
</dbReference>
<feature type="domain" description="SLBB" evidence="19">
    <location>
        <begin position="224"/>
        <end position="300"/>
    </location>
</feature>
<dbReference type="Pfam" id="PF22461">
    <property type="entry name" value="SLBB_2"/>
    <property type="match status" value="1"/>
</dbReference>
<keyword evidence="12" id="KW-0564">Palmitate</keyword>
<evidence type="ECO:0000256" key="7">
    <source>
        <dbReference type="ARBA" id="ARBA00022729"/>
    </source>
</evidence>
<dbReference type="GO" id="GO:0009279">
    <property type="term" value="C:cell outer membrane"/>
    <property type="evidence" value="ECO:0007669"/>
    <property type="project" value="UniProtKB-SubCell"/>
</dbReference>
<feature type="chain" id="PRO_5016445538" evidence="16">
    <location>
        <begin position="23"/>
        <end position="921"/>
    </location>
</feature>
<feature type="domain" description="Soluble ligand binding" evidence="18">
    <location>
        <begin position="307"/>
        <end position="358"/>
    </location>
</feature>
<keyword evidence="9" id="KW-0406">Ion transport</keyword>
<feature type="domain" description="Polysaccharide export protein N-terminal" evidence="17">
    <location>
        <begin position="142"/>
        <end position="215"/>
    </location>
</feature>
<keyword evidence="7 16" id="KW-0732">Signal</keyword>
<evidence type="ECO:0000256" key="9">
    <source>
        <dbReference type="ARBA" id="ARBA00023065"/>
    </source>
</evidence>
<evidence type="ECO:0000256" key="13">
    <source>
        <dbReference type="ARBA" id="ARBA00023237"/>
    </source>
</evidence>
<evidence type="ECO:0000313" key="20">
    <source>
        <dbReference type="EMBL" id="RAJ93619.1"/>
    </source>
</evidence>
<reference evidence="20 21" key="1">
    <citation type="submission" date="2018-06" db="EMBL/GenBank/DDBJ databases">
        <title>Genomic Encyclopedia of Type Strains, Phase III (KMG-III): the genomes of soil and plant-associated and newly described type strains.</title>
        <authorList>
            <person name="Whitman W."/>
        </authorList>
    </citation>
    <scope>NUCLEOTIDE SEQUENCE [LARGE SCALE GENOMIC DNA]</scope>
    <source>
        <strain evidence="20 21">CGMCC 1.15366</strain>
    </source>
</reference>
<dbReference type="GO" id="GO:0006811">
    <property type="term" value="P:monoatomic ion transport"/>
    <property type="evidence" value="ECO:0007669"/>
    <property type="project" value="UniProtKB-KW"/>
</dbReference>
<dbReference type="InterPro" id="IPR049712">
    <property type="entry name" value="Poly_export"/>
</dbReference>
<evidence type="ECO:0000313" key="21">
    <source>
        <dbReference type="Proteomes" id="UP000249203"/>
    </source>
</evidence>
<dbReference type="InterPro" id="IPR003715">
    <property type="entry name" value="Poly_export_N"/>
</dbReference>
<keyword evidence="11" id="KW-0472">Membrane</keyword>
<evidence type="ECO:0000259" key="19">
    <source>
        <dbReference type="Pfam" id="PF22461"/>
    </source>
</evidence>